<keyword evidence="3" id="KW-1185">Reference proteome</keyword>
<dbReference type="RefSeq" id="WP_171078790.1">
    <property type="nucleotide sequence ID" value="NZ_BNBU01000003.1"/>
</dbReference>
<name>A0A7Y7B0X4_STRMO</name>
<evidence type="ECO:0000313" key="2">
    <source>
        <dbReference type="EMBL" id="NVK77003.1"/>
    </source>
</evidence>
<protein>
    <submittedName>
        <fullName evidence="2">Uncharacterized protein</fullName>
    </submittedName>
</protein>
<accession>A0A7Y7B0X4</accession>
<proteinExistence type="predicted"/>
<dbReference type="Proteomes" id="UP000587462">
    <property type="component" value="Unassembled WGS sequence"/>
</dbReference>
<dbReference type="EMBL" id="JABBXF010000008">
    <property type="protein sequence ID" value="NVK77003.1"/>
    <property type="molecule type" value="Genomic_DNA"/>
</dbReference>
<organism evidence="2 3">
    <name type="scientific">Streptomyces morookaense</name>
    <name type="common">Streptoverticillium morookaense</name>
    <dbReference type="NCBI Taxonomy" id="1970"/>
    <lineage>
        <taxon>Bacteria</taxon>
        <taxon>Bacillati</taxon>
        <taxon>Actinomycetota</taxon>
        <taxon>Actinomycetes</taxon>
        <taxon>Kitasatosporales</taxon>
        <taxon>Streptomycetaceae</taxon>
        <taxon>Streptomyces</taxon>
    </lineage>
</organism>
<feature type="region of interest" description="Disordered" evidence="1">
    <location>
        <begin position="43"/>
        <end position="67"/>
    </location>
</feature>
<dbReference type="AlphaFoldDB" id="A0A7Y7B0X4"/>
<evidence type="ECO:0000313" key="3">
    <source>
        <dbReference type="Proteomes" id="UP000587462"/>
    </source>
</evidence>
<sequence length="67" mass="6990">MNKDGYYYRRGHWVRVPSGPPQRRPGGAWIALAVAAVVGWGLLNGGTEDGTPHAPAPQPSAPATASP</sequence>
<gene>
    <name evidence="2" type="ORF">HG542_04950</name>
</gene>
<comment type="caution">
    <text evidence="2">The sequence shown here is derived from an EMBL/GenBank/DDBJ whole genome shotgun (WGS) entry which is preliminary data.</text>
</comment>
<evidence type="ECO:0000256" key="1">
    <source>
        <dbReference type="SAM" id="MobiDB-lite"/>
    </source>
</evidence>
<reference evidence="2 3" key="1">
    <citation type="submission" date="2020-04" db="EMBL/GenBank/DDBJ databases">
        <title>Draft Genome Sequence of Streptomyces morookaense DSM 40503, an 8-azaguanine-producing strain.</title>
        <authorList>
            <person name="Qi J."/>
            <person name="Gao J.-M."/>
        </authorList>
    </citation>
    <scope>NUCLEOTIDE SEQUENCE [LARGE SCALE GENOMIC DNA]</scope>
    <source>
        <strain evidence="2 3">DSM 40503</strain>
    </source>
</reference>